<dbReference type="PANTHER" id="PTHR10434:SF11">
    <property type="entry name" value="1-ACYL-SN-GLYCEROL-3-PHOSPHATE ACYLTRANSFERASE"/>
    <property type="match status" value="1"/>
</dbReference>
<evidence type="ECO:0000256" key="2">
    <source>
        <dbReference type="ARBA" id="ARBA00023315"/>
    </source>
</evidence>
<sequence length="228" mass="25251">MRRRHCLPEEFAVWYHLFKYVLVGPVLRLLGRPTVVGREHLPAKGPVILAGNHLAVADSFYLCLMVRRRIIFIAKSEYFTAPGIKGRMLRWFYSATGQVPVDRSGGRAAADALEAATAILRDGGVWGIYPEGTRSPDGRLYRGKTGAMRVALATGVPVLPVVVKGTETVNPPGSRCWRFGRVEVKICPPLDLSAYRPDQFRAATDHLMAVLREESGQEYVNTYAVRAA</sequence>
<keyword evidence="2 4" id="KW-0012">Acyltransferase</keyword>
<evidence type="ECO:0000259" key="3">
    <source>
        <dbReference type="SMART" id="SM00563"/>
    </source>
</evidence>
<feature type="domain" description="Phospholipid/glycerol acyltransferase" evidence="3">
    <location>
        <begin position="47"/>
        <end position="166"/>
    </location>
</feature>
<dbReference type="InterPro" id="IPR002123">
    <property type="entry name" value="Plipid/glycerol_acylTrfase"/>
</dbReference>
<dbReference type="SMART" id="SM00563">
    <property type="entry name" value="PlsC"/>
    <property type="match status" value="1"/>
</dbReference>
<dbReference type="EMBL" id="JBHLTC010000029">
    <property type="protein sequence ID" value="MFC0626818.1"/>
    <property type="molecule type" value="Genomic_DNA"/>
</dbReference>
<keyword evidence="1" id="KW-0808">Transferase</keyword>
<dbReference type="SUPFAM" id="SSF69593">
    <property type="entry name" value="Glycerol-3-phosphate (1)-acyltransferase"/>
    <property type="match status" value="1"/>
</dbReference>
<evidence type="ECO:0000256" key="1">
    <source>
        <dbReference type="ARBA" id="ARBA00022679"/>
    </source>
</evidence>
<dbReference type="CDD" id="cd07989">
    <property type="entry name" value="LPLAT_AGPAT-like"/>
    <property type="match status" value="1"/>
</dbReference>
<name>A0ABV6QQA2_9ACTN</name>
<protein>
    <submittedName>
        <fullName evidence="4">Lysophospholipid acyltransferase family protein</fullName>
    </submittedName>
</protein>
<dbReference type="PANTHER" id="PTHR10434">
    <property type="entry name" value="1-ACYL-SN-GLYCEROL-3-PHOSPHATE ACYLTRANSFERASE"/>
    <property type="match status" value="1"/>
</dbReference>
<gene>
    <name evidence="4" type="ORF">ACFFGN_22250</name>
</gene>
<dbReference type="Pfam" id="PF01553">
    <property type="entry name" value="Acyltransferase"/>
    <property type="match status" value="1"/>
</dbReference>
<comment type="caution">
    <text evidence="4">The sequence shown here is derived from an EMBL/GenBank/DDBJ whole genome shotgun (WGS) entry which is preliminary data.</text>
</comment>
<accession>A0ABV6QQA2</accession>
<evidence type="ECO:0000313" key="5">
    <source>
        <dbReference type="Proteomes" id="UP001589890"/>
    </source>
</evidence>
<keyword evidence="5" id="KW-1185">Reference proteome</keyword>
<organism evidence="4 5">
    <name type="scientific">Kribbella deserti</name>
    <dbReference type="NCBI Taxonomy" id="1926257"/>
    <lineage>
        <taxon>Bacteria</taxon>
        <taxon>Bacillati</taxon>
        <taxon>Actinomycetota</taxon>
        <taxon>Actinomycetes</taxon>
        <taxon>Propionibacteriales</taxon>
        <taxon>Kribbellaceae</taxon>
        <taxon>Kribbella</taxon>
    </lineage>
</organism>
<dbReference type="GO" id="GO:0016746">
    <property type="term" value="F:acyltransferase activity"/>
    <property type="evidence" value="ECO:0007669"/>
    <property type="project" value="UniProtKB-KW"/>
</dbReference>
<reference evidence="4 5" key="1">
    <citation type="submission" date="2024-09" db="EMBL/GenBank/DDBJ databases">
        <authorList>
            <person name="Sun Q."/>
            <person name="Mori K."/>
        </authorList>
    </citation>
    <scope>NUCLEOTIDE SEQUENCE [LARGE SCALE GENOMIC DNA]</scope>
    <source>
        <strain evidence="4 5">CGMCC 1.15906</strain>
    </source>
</reference>
<proteinExistence type="predicted"/>
<dbReference type="Proteomes" id="UP001589890">
    <property type="component" value="Unassembled WGS sequence"/>
</dbReference>
<evidence type="ECO:0000313" key="4">
    <source>
        <dbReference type="EMBL" id="MFC0626818.1"/>
    </source>
</evidence>